<keyword evidence="5" id="KW-1185">Reference proteome</keyword>
<feature type="signal peptide" evidence="3">
    <location>
        <begin position="1"/>
        <end position="46"/>
    </location>
</feature>
<dbReference type="AlphaFoldDB" id="A0A1M5EWP4"/>
<name>A0A1M5EWP4_STRHI</name>
<keyword evidence="2" id="KW-0812">Transmembrane</keyword>
<dbReference type="RefSeq" id="WP_073484208.1">
    <property type="nucleotide sequence ID" value="NZ_FQVN01000005.1"/>
</dbReference>
<gene>
    <name evidence="4" type="ORF">SAMN05444320_105171</name>
</gene>
<dbReference type="Proteomes" id="UP000184501">
    <property type="component" value="Unassembled WGS sequence"/>
</dbReference>
<dbReference type="EMBL" id="FQVN01000005">
    <property type="protein sequence ID" value="SHF83607.1"/>
    <property type="molecule type" value="Genomic_DNA"/>
</dbReference>
<evidence type="ECO:0000313" key="4">
    <source>
        <dbReference type="EMBL" id="SHF83607.1"/>
    </source>
</evidence>
<keyword evidence="2" id="KW-1133">Transmembrane helix</keyword>
<feature type="chain" id="PRO_5009909975" evidence="3">
    <location>
        <begin position="47"/>
        <end position="282"/>
    </location>
</feature>
<evidence type="ECO:0000256" key="2">
    <source>
        <dbReference type="SAM" id="Phobius"/>
    </source>
</evidence>
<evidence type="ECO:0000313" key="5">
    <source>
        <dbReference type="Proteomes" id="UP000184501"/>
    </source>
</evidence>
<sequence>MPPRKKVPPQKKQSLKQKVAKTADDARKAAAAVAAAAAATAATATAAGEPALAAAAGAVSGVAGLVALFSTIVQKLANDPPRDDFDEVWVSSAALDENALPTEEPQRTIVLFSVQHAILADNFYALVRALERHDGALEAGNDDAADAQADAAQQNADAITASHQALQDLAFPINGAWTAATAVVPPDFGSLTVEDMRQHFLANWGDPPENPAESPSDSLSAVLAALTGAADDLLQPFDVGLPDPILGADEVPGEPAELIGGDYLSSLADAVAELPGLVVEEE</sequence>
<proteinExistence type="predicted"/>
<keyword evidence="2" id="KW-0472">Membrane</keyword>
<feature type="region of interest" description="Disordered" evidence="1">
    <location>
        <begin position="1"/>
        <end position="21"/>
    </location>
</feature>
<dbReference type="OrthoDB" id="9429622at2"/>
<evidence type="ECO:0000256" key="3">
    <source>
        <dbReference type="SAM" id="SignalP"/>
    </source>
</evidence>
<feature type="compositionally biased region" description="Basic residues" evidence="1">
    <location>
        <begin position="1"/>
        <end position="19"/>
    </location>
</feature>
<feature type="transmembrane region" description="Helical" evidence="2">
    <location>
        <begin position="51"/>
        <end position="73"/>
    </location>
</feature>
<reference evidence="4 5" key="1">
    <citation type="submission" date="2016-11" db="EMBL/GenBank/DDBJ databases">
        <authorList>
            <person name="Jaros S."/>
            <person name="Januszkiewicz K."/>
            <person name="Wedrychowicz H."/>
        </authorList>
    </citation>
    <scope>NUCLEOTIDE SEQUENCE [LARGE SCALE GENOMIC DNA]</scope>
    <source>
        <strain evidence="4 5">DSM 44523</strain>
    </source>
</reference>
<accession>A0A1M5EWP4</accession>
<keyword evidence="3" id="KW-0732">Signal</keyword>
<organism evidence="4 5">
    <name type="scientific">Streptoalloteichus hindustanus</name>
    <dbReference type="NCBI Taxonomy" id="2017"/>
    <lineage>
        <taxon>Bacteria</taxon>
        <taxon>Bacillati</taxon>
        <taxon>Actinomycetota</taxon>
        <taxon>Actinomycetes</taxon>
        <taxon>Pseudonocardiales</taxon>
        <taxon>Pseudonocardiaceae</taxon>
        <taxon>Streptoalloteichus</taxon>
    </lineage>
</organism>
<evidence type="ECO:0000256" key="1">
    <source>
        <dbReference type="SAM" id="MobiDB-lite"/>
    </source>
</evidence>
<protein>
    <submittedName>
        <fullName evidence="4">Uncharacterized protein</fullName>
    </submittedName>
</protein>